<gene>
    <name evidence="5" type="ORF">METZ01_LOCUS307119</name>
</gene>
<dbReference type="InterPro" id="IPR036100">
    <property type="entry name" value="QueA_sf"/>
</dbReference>
<proteinExistence type="predicted"/>
<keyword evidence="2" id="KW-0808">Transferase</keyword>
<protein>
    <recommendedName>
        <fullName evidence="6">S-adenosylmethionine:tRNA ribosyltransferase-isomerase</fullName>
    </recommendedName>
</protein>
<evidence type="ECO:0000256" key="2">
    <source>
        <dbReference type="ARBA" id="ARBA00022679"/>
    </source>
</evidence>
<dbReference type="GO" id="GO:0008616">
    <property type="term" value="P:tRNA queuosine(34) biosynthetic process"/>
    <property type="evidence" value="ECO:0007669"/>
    <property type="project" value="UniProtKB-KW"/>
</dbReference>
<dbReference type="EMBL" id="UINC01096954">
    <property type="protein sequence ID" value="SVC54265.1"/>
    <property type="molecule type" value="Genomic_DNA"/>
</dbReference>
<dbReference type="GO" id="GO:0051075">
    <property type="term" value="F:S-adenosylmethionine:tRNA ribosyltransferase-isomerase activity"/>
    <property type="evidence" value="ECO:0007669"/>
    <property type="project" value="TreeGrafter"/>
</dbReference>
<accession>A0A382N1M1</accession>
<evidence type="ECO:0008006" key="6">
    <source>
        <dbReference type="Google" id="ProtNLM"/>
    </source>
</evidence>
<dbReference type="AlphaFoldDB" id="A0A382N1M1"/>
<sequence>MNHKLSHYDFDLPENLIAQKPTQRRGQSRLLVVDREKQTLTHDTFNNLKNHLKNHPLMVFNDTRVIPAKLQASLELNSRQVEILLIRKLESDVWEAMIKGLGRLKPGAKFKFDNSDLSAQFLRRQDNRAHIRFSSQKKLSAYLNQNGRMPLPPYIHRPLDTDLQTLELDRKRYQTVFALHSGAIAAPTAGLHFTQSQLRILREKFTDTARLTLHVGPGT</sequence>
<dbReference type="SUPFAM" id="SSF111337">
    <property type="entry name" value="QueA-like"/>
    <property type="match status" value="1"/>
</dbReference>
<reference evidence="5" key="1">
    <citation type="submission" date="2018-05" db="EMBL/GenBank/DDBJ databases">
        <authorList>
            <person name="Lanie J.A."/>
            <person name="Ng W.-L."/>
            <person name="Kazmierczak K.M."/>
            <person name="Andrzejewski T.M."/>
            <person name="Davidsen T.M."/>
            <person name="Wayne K.J."/>
            <person name="Tettelin H."/>
            <person name="Glass J.I."/>
            <person name="Rusch D."/>
            <person name="Podicherti R."/>
            <person name="Tsui H.-C.T."/>
            <person name="Winkler M.E."/>
        </authorList>
    </citation>
    <scope>NUCLEOTIDE SEQUENCE</scope>
</reference>
<dbReference type="Gene3D" id="3.40.1780.10">
    <property type="entry name" value="QueA-like"/>
    <property type="match status" value="2"/>
</dbReference>
<feature type="non-terminal residue" evidence="5">
    <location>
        <position position="219"/>
    </location>
</feature>
<evidence type="ECO:0000256" key="4">
    <source>
        <dbReference type="ARBA" id="ARBA00022785"/>
    </source>
</evidence>
<dbReference type="PANTHER" id="PTHR30307:SF0">
    <property type="entry name" value="S-ADENOSYLMETHIONINE:TRNA RIBOSYLTRANSFERASE-ISOMERASE"/>
    <property type="match status" value="1"/>
</dbReference>
<dbReference type="InterPro" id="IPR042118">
    <property type="entry name" value="QueA_dom1"/>
</dbReference>
<evidence type="ECO:0000256" key="3">
    <source>
        <dbReference type="ARBA" id="ARBA00022691"/>
    </source>
</evidence>
<organism evidence="5">
    <name type="scientific">marine metagenome</name>
    <dbReference type="NCBI Taxonomy" id="408172"/>
    <lineage>
        <taxon>unclassified sequences</taxon>
        <taxon>metagenomes</taxon>
        <taxon>ecological metagenomes</taxon>
    </lineage>
</organism>
<evidence type="ECO:0000256" key="1">
    <source>
        <dbReference type="ARBA" id="ARBA00022490"/>
    </source>
</evidence>
<keyword evidence="3" id="KW-0949">S-adenosyl-L-methionine</keyword>
<dbReference type="InterPro" id="IPR003699">
    <property type="entry name" value="QueA"/>
</dbReference>
<name>A0A382N1M1_9ZZZZ</name>
<evidence type="ECO:0000313" key="5">
    <source>
        <dbReference type="EMBL" id="SVC54265.1"/>
    </source>
</evidence>
<dbReference type="PANTHER" id="PTHR30307">
    <property type="entry name" value="S-ADENOSYLMETHIONINE:TRNA RIBOSYLTRANSFERASE-ISOMERASE"/>
    <property type="match status" value="1"/>
</dbReference>
<dbReference type="Pfam" id="PF02547">
    <property type="entry name" value="Queuosine_synth"/>
    <property type="match status" value="1"/>
</dbReference>
<keyword evidence="1" id="KW-0963">Cytoplasm</keyword>
<keyword evidence="4" id="KW-0671">Queuosine biosynthesis</keyword>